<feature type="transmembrane region" description="Helical" evidence="8">
    <location>
        <begin position="101"/>
        <end position="120"/>
    </location>
</feature>
<organism evidence="10 11">
    <name type="scientific">Megasphaera paucivorans</name>
    <dbReference type="NCBI Taxonomy" id="349095"/>
    <lineage>
        <taxon>Bacteria</taxon>
        <taxon>Bacillati</taxon>
        <taxon>Bacillota</taxon>
        <taxon>Negativicutes</taxon>
        <taxon>Veillonellales</taxon>
        <taxon>Veillonellaceae</taxon>
        <taxon>Megasphaera</taxon>
    </lineage>
</organism>
<dbReference type="PANTHER" id="PTHR43357:SF3">
    <property type="entry name" value="FE(3+)-TRANSPORT SYSTEM PERMEASE PROTEIN FBPB 2"/>
    <property type="match status" value="1"/>
</dbReference>
<protein>
    <submittedName>
        <fullName evidence="10">Iron(III) transport system permease protein</fullName>
    </submittedName>
</protein>
<dbReference type="PROSITE" id="PS50928">
    <property type="entry name" value="ABC_TM1"/>
    <property type="match status" value="2"/>
</dbReference>
<evidence type="ECO:0000256" key="3">
    <source>
        <dbReference type="ARBA" id="ARBA00022475"/>
    </source>
</evidence>
<feature type="transmembrane region" description="Helical" evidence="8">
    <location>
        <begin position="530"/>
        <end position="552"/>
    </location>
</feature>
<name>A0A1G9XHG4_9FIRM</name>
<sequence>MNIKKYINFSISLKNLLIGTIALFLFMFPVIRLILLSISTESQTWTFAQYKILITDIRAEAAIWNTVYISFAASFISAAGGIITAFFVAYTNLRHKNIIELLVFLPFVIPAYVITLSWTELTASNGFLSMVLEKIGISPINLYSAGGIIVVLGICHISVVYAAVVHMLRKVPLETRWTAQVSGCPVWKSLIKIDLPMVMPAVAGGTALAFLADIDNFAVPAFLGISSNIPVLSTYIYEKVISFGPDSFAYGAVLSVILSGIALSGAGLASMMSHKEKIMENAQEDYAIRISFSSKKRQLIEGGIFFVLALFSIIPFIYMAGNAMVTGSILSATPFNLTWDNYYFVFTNNGLREAVCNSFFMAGTAMVLCLGMGTLIAYFLVRDHSRAAVFLSQCASITYSVPGIVLALALIFYWSQPVPGINTGLYGSYSILILGYVTRYMIIQIKNSAAAFATISEVSEQAALISGSSYIRMWVAVIVPQLVAPALSGAFFIFLSAFTELTMSSVMSSASTKTIGLAIFNLQQGGDYNLAAAVSIILIIIIAIVLGIQKIFEEWYTKRGI</sequence>
<dbReference type="CDD" id="cd06261">
    <property type="entry name" value="TM_PBP2"/>
    <property type="match status" value="2"/>
</dbReference>
<feature type="transmembrane region" description="Helical" evidence="8">
    <location>
        <begin position="299"/>
        <end position="320"/>
    </location>
</feature>
<dbReference type="Proteomes" id="UP000199309">
    <property type="component" value="Unassembled WGS sequence"/>
</dbReference>
<evidence type="ECO:0000256" key="6">
    <source>
        <dbReference type="ARBA" id="ARBA00022989"/>
    </source>
</evidence>
<feature type="transmembrane region" description="Helical" evidence="8">
    <location>
        <begin position="474"/>
        <end position="498"/>
    </location>
</feature>
<feature type="transmembrane region" description="Helical" evidence="8">
    <location>
        <begin position="140"/>
        <end position="164"/>
    </location>
</feature>
<dbReference type="GO" id="GO:0005886">
    <property type="term" value="C:plasma membrane"/>
    <property type="evidence" value="ECO:0007669"/>
    <property type="project" value="UniProtKB-SubCell"/>
</dbReference>
<keyword evidence="5 8" id="KW-0812">Transmembrane</keyword>
<feature type="transmembrane region" description="Helical" evidence="8">
    <location>
        <begin position="426"/>
        <end position="442"/>
    </location>
</feature>
<keyword evidence="4" id="KW-0997">Cell inner membrane</keyword>
<dbReference type="GO" id="GO:0055085">
    <property type="term" value="P:transmembrane transport"/>
    <property type="evidence" value="ECO:0007669"/>
    <property type="project" value="InterPro"/>
</dbReference>
<dbReference type="Pfam" id="PF00528">
    <property type="entry name" value="BPD_transp_1"/>
    <property type="match status" value="2"/>
</dbReference>
<keyword evidence="7 8" id="KW-0472">Membrane</keyword>
<dbReference type="AlphaFoldDB" id="A0A1G9XHG4"/>
<gene>
    <name evidence="10" type="ORF">SAMN05660299_01824</name>
</gene>
<feature type="domain" description="ABC transmembrane type-1" evidence="9">
    <location>
        <begin position="63"/>
        <end position="269"/>
    </location>
</feature>
<feature type="transmembrane region" description="Helical" evidence="8">
    <location>
        <begin position="217"/>
        <end position="236"/>
    </location>
</feature>
<evidence type="ECO:0000256" key="7">
    <source>
        <dbReference type="ARBA" id="ARBA00023136"/>
    </source>
</evidence>
<keyword evidence="6 8" id="KW-1133">Transmembrane helix</keyword>
<dbReference type="Gene3D" id="1.10.3720.10">
    <property type="entry name" value="MetI-like"/>
    <property type="match status" value="2"/>
</dbReference>
<keyword evidence="3" id="KW-1003">Cell membrane</keyword>
<dbReference type="SUPFAM" id="SSF161098">
    <property type="entry name" value="MetI-like"/>
    <property type="match status" value="2"/>
</dbReference>
<dbReference type="PANTHER" id="PTHR43357">
    <property type="entry name" value="INNER MEMBRANE ABC TRANSPORTER PERMEASE PROTEIN YDCV"/>
    <property type="match status" value="1"/>
</dbReference>
<dbReference type="InterPro" id="IPR035906">
    <property type="entry name" value="MetI-like_sf"/>
</dbReference>
<evidence type="ECO:0000256" key="8">
    <source>
        <dbReference type="RuleBase" id="RU363032"/>
    </source>
</evidence>
<evidence type="ECO:0000256" key="4">
    <source>
        <dbReference type="ARBA" id="ARBA00022519"/>
    </source>
</evidence>
<reference evidence="10 11" key="1">
    <citation type="submission" date="2016-10" db="EMBL/GenBank/DDBJ databases">
        <authorList>
            <person name="de Groot N.N."/>
        </authorList>
    </citation>
    <scope>NUCLEOTIDE SEQUENCE [LARGE SCALE GENOMIC DNA]</scope>
    <source>
        <strain evidence="10 11">DSM 16981</strain>
    </source>
</reference>
<evidence type="ECO:0000259" key="9">
    <source>
        <dbReference type="PROSITE" id="PS50928"/>
    </source>
</evidence>
<comment type="subcellular location">
    <subcellularLocation>
        <location evidence="1">Cell inner membrane</location>
        <topology evidence="1">Multi-pass membrane protein</topology>
    </subcellularLocation>
    <subcellularLocation>
        <location evidence="8">Cell membrane</location>
        <topology evidence="8">Multi-pass membrane protein</topology>
    </subcellularLocation>
</comment>
<feature type="transmembrane region" description="Helical" evidence="8">
    <location>
        <begin position="359"/>
        <end position="381"/>
    </location>
</feature>
<feature type="domain" description="ABC transmembrane type-1" evidence="9">
    <location>
        <begin position="355"/>
        <end position="549"/>
    </location>
</feature>
<feature type="transmembrane region" description="Helical" evidence="8">
    <location>
        <begin position="12"/>
        <end position="35"/>
    </location>
</feature>
<dbReference type="RefSeq" id="WP_091650901.1">
    <property type="nucleotide sequence ID" value="NZ_FNHQ01000018.1"/>
</dbReference>
<feature type="transmembrane region" description="Helical" evidence="8">
    <location>
        <begin position="388"/>
        <end position="414"/>
    </location>
</feature>
<keyword evidence="2 8" id="KW-0813">Transport</keyword>
<proteinExistence type="inferred from homology"/>
<evidence type="ECO:0000256" key="5">
    <source>
        <dbReference type="ARBA" id="ARBA00022692"/>
    </source>
</evidence>
<evidence type="ECO:0000256" key="2">
    <source>
        <dbReference type="ARBA" id="ARBA00022448"/>
    </source>
</evidence>
<dbReference type="STRING" id="349095.SAMN05660299_01824"/>
<dbReference type="OrthoDB" id="9776648at2"/>
<comment type="similarity">
    <text evidence="8">Belongs to the binding-protein-dependent transport system permease family.</text>
</comment>
<feature type="transmembrane region" description="Helical" evidence="8">
    <location>
        <begin position="67"/>
        <end position="89"/>
    </location>
</feature>
<evidence type="ECO:0000256" key="1">
    <source>
        <dbReference type="ARBA" id="ARBA00004429"/>
    </source>
</evidence>
<evidence type="ECO:0000313" key="10">
    <source>
        <dbReference type="EMBL" id="SDM95971.1"/>
    </source>
</evidence>
<dbReference type="EMBL" id="FNHQ01000018">
    <property type="protein sequence ID" value="SDM95971.1"/>
    <property type="molecule type" value="Genomic_DNA"/>
</dbReference>
<keyword evidence="11" id="KW-1185">Reference proteome</keyword>
<feature type="transmembrane region" description="Helical" evidence="8">
    <location>
        <begin position="248"/>
        <end position="269"/>
    </location>
</feature>
<accession>A0A1G9XHG4</accession>
<dbReference type="InterPro" id="IPR000515">
    <property type="entry name" value="MetI-like"/>
</dbReference>
<evidence type="ECO:0000313" key="11">
    <source>
        <dbReference type="Proteomes" id="UP000199309"/>
    </source>
</evidence>